<accession>A0AAV8VGU5</accession>
<dbReference type="Pfam" id="PF22597">
    <property type="entry name" value="DYN_lid"/>
    <property type="match status" value="1"/>
</dbReference>
<evidence type="ECO:0000256" key="6">
    <source>
        <dbReference type="ARBA" id="ARBA00022840"/>
    </source>
</evidence>
<evidence type="ECO:0000259" key="13">
    <source>
        <dbReference type="Pfam" id="PF12777"/>
    </source>
</evidence>
<evidence type="ECO:0000256" key="11">
    <source>
        <dbReference type="SAM" id="Coils"/>
    </source>
</evidence>
<dbReference type="GO" id="GO:0045505">
    <property type="term" value="F:dynein intermediate chain binding"/>
    <property type="evidence" value="ECO:0007669"/>
    <property type="project" value="InterPro"/>
</dbReference>
<evidence type="ECO:0000313" key="20">
    <source>
        <dbReference type="Proteomes" id="UP001159042"/>
    </source>
</evidence>
<evidence type="ECO:0000256" key="3">
    <source>
        <dbReference type="ARBA" id="ARBA00022490"/>
    </source>
</evidence>
<dbReference type="Gene3D" id="1.10.8.720">
    <property type="entry name" value="Region D6 of dynein motor"/>
    <property type="match status" value="1"/>
</dbReference>
<dbReference type="GO" id="GO:0005874">
    <property type="term" value="C:microtubule"/>
    <property type="evidence" value="ECO:0007669"/>
    <property type="project" value="UniProtKB-KW"/>
</dbReference>
<evidence type="ECO:0000256" key="8">
    <source>
        <dbReference type="ARBA" id="ARBA00023054"/>
    </source>
</evidence>
<evidence type="ECO:0000259" key="15">
    <source>
        <dbReference type="Pfam" id="PF12781"/>
    </source>
</evidence>
<dbReference type="InterPro" id="IPR043160">
    <property type="entry name" value="Dynein_C_barrel"/>
</dbReference>
<evidence type="ECO:0008006" key="21">
    <source>
        <dbReference type="Google" id="ProtNLM"/>
    </source>
</evidence>
<comment type="caution">
    <text evidence="19">The sequence shown here is derived from an EMBL/GenBank/DDBJ whole genome shotgun (WGS) entry which is preliminary data.</text>
</comment>
<dbReference type="EMBL" id="JANEYG010000093">
    <property type="protein sequence ID" value="KAJ8913454.1"/>
    <property type="molecule type" value="Genomic_DNA"/>
</dbReference>
<dbReference type="InterPro" id="IPR004273">
    <property type="entry name" value="Dynein_heavy_D6_P-loop"/>
</dbReference>
<feature type="domain" description="Dynein heavy chain AAA lid" evidence="16">
    <location>
        <begin position="1442"/>
        <end position="1577"/>
    </location>
</feature>
<evidence type="ECO:0000256" key="9">
    <source>
        <dbReference type="ARBA" id="ARBA00023175"/>
    </source>
</evidence>
<dbReference type="GO" id="GO:0008569">
    <property type="term" value="F:minus-end-directed microtubule motor activity"/>
    <property type="evidence" value="ECO:0007669"/>
    <property type="project" value="InterPro"/>
</dbReference>
<dbReference type="InterPro" id="IPR054354">
    <property type="entry name" value="DYNC2H1-like_lid"/>
</dbReference>
<evidence type="ECO:0000313" key="19">
    <source>
        <dbReference type="EMBL" id="KAJ8913454.1"/>
    </source>
</evidence>
<proteinExistence type="inferred from homology"/>
<dbReference type="FunFam" id="3.40.50.300:FF:000598">
    <property type="entry name" value="Dynein cytoplasmic 2 heavy chain 1"/>
    <property type="match status" value="1"/>
</dbReference>
<evidence type="ECO:0000256" key="2">
    <source>
        <dbReference type="ARBA" id="ARBA00008887"/>
    </source>
</evidence>
<dbReference type="GO" id="GO:0030286">
    <property type="term" value="C:dynein complex"/>
    <property type="evidence" value="ECO:0007669"/>
    <property type="project" value="UniProtKB-KW"/>
</dbReference>
<comment type="subcellular location">
    <subcellularLocation>
        <location evidence="1">Cytoplasm</location>
        <location evidence="1">Cytoskeleton</location>
    </subcellularLocation>
</comment>
<keyword evidence="10" id="KW-0206">Cytoskeleton</keyword>
<dbReference type="GO" id="GO:0007018">
    <property type="term" value="P:microtubule-based movement"/>
    <property type="evidence" value="ECO:0007669"/>
    <property type="project" value="InterPro"/>
</dbReference>
<keyword evidence="20" id="KW-1185">Reference proteome</keyword>
<dbReference type="Pfam" id="PF18198">
    <property type="entry name" value="AAA_lid_11"/>
    <property type="match status" value="1"/>
</dbReference>
<dbReference type="Pfam" id="PF03028">
    <property type="entry name" value="Dynein_heavy"/>
    <property type="match status" value="1"/>
</dbReference>
<keyword evidence="6" id="KW-0067">ATP-binding</keyword>
<evidence type="ECO:0000259" key="18">
    <source>
        <dbReference type="Pfam" id="PF22597"/>
    </source>
</evidence>
<evidence type="ECO:0000259" key="16">
    <source>
        <dbReference type="Pfam" id="PF18198"/>
    </source>
</evidence>
<feature type="coiled-coil region" evidence="11">
    <location>
        <begin position="487"/>
        <end position="567"/>
    </location>
</feature>
<dbReference type="PANTHER" id="PTHR45703:SF22">
    <property type="entry name" value="DYNEIN CYTOPLASMIC 2 HEAVY CHAIN 1"/>
    <property type="match status" value="1"/>
</dbReference>
<reference evidence="19 20" key="1">
    <citation type="journal article" date="2023" name="Insect Mol. Biol.">
        <title>Genome sequencing provides insights into the evolution of gene families encoding plant cell wall-degrading enzymes in longhorned beetles.</title>
        <authorList>
            <person name="Shin N.R."/>
            <person name="Okamura Y."/>
            <person name="Kirsch R."/>
            <person name="Pauchet Y."/>
        </authorList>
    </citation>
    <scope>NUCLEOTIDE SEQUENCE [LARGE SCALE GENOMIC DNA]</scope>
    <source>
        <strain evidence="19">EAD_L_NR</strain>
    </source>
</reference>
<dbReference type="Gene3D" id="1.10.8.1220">
    <property type="match status" value="1"/>
</dbReference>
<dbReference type="Pfam" id="PF12781">
    <property type="entry name" value="AAA_9"/>
    <property type="match status" value="1"/>
</dbReference>
<feature type="domain" description="Dynein 2 heavy chain 1 cytoplasmic ATPase lid" evidence="18">
    <location>
        <begin position="63"/>
        <end position="158"/>
    </location>
</feature>
<evidence type="ECO:0000256" key="5">
    <source>
        <dbReference type="ARBA" id="ARBA00022741"/>
    </source>
</evidence>
<dbReference type="InterPro" id="IPR035706">
    <property type="entry name" value="AAA_9"/>
</dbReference>
<evidence type="ECO:0000259" key="12">
    <source>
        <dbReference type="Pfam" id="PF03028"/>
    </source>
</evidence>
<feature type="coiled-coil region" evidence="11">
    <location>
        <begin position="999"/>
        <end position="1040"/>
    </location>
</feature>
<keyword evidence="8 11" id="KW-0175">Coiled coil</keyword>
<dbReference type="InterPro" id="IPR042219">
    <property type="entry name" value="AAA_lid_11_sf"/>
</dbReference>
<dbReference type="SUPFAM" id="SSF90257">
    <property type="entry name" value="Myosin rod fragments"/>
    <property type="match status" value="1"/>
</dbReference>
<dbReference type="Gene3D" id="3.10.490.20">
    <property type="match status" value="1"/>
</dbReference>
<evidence type="ECO:0000256" key="7">
    <source>
        <dbReference type="ARBA" id="ARBA00023017"/>
    </source>
</evidence>
<protein>
    <recommendedName>
        <fullName evidence="21">Cytoplasmic dynein 2 heavy chain 1</fullName>
    </recommendedName>
</protein>
<feature type="domain" description="Dynein heavy chain ATP-binding dynein motor region" evidence="15">
    <location>
        <begin position="846"/>
        <end position="1065"/>
    </location>
</feature>
<dbReference type="InterPro" id="IPR026983">
    <property type="entry name" value="DHC"/>
</dbReference>
<dbReference type="Proteomes" id="UP001159042">
    <property type="component" value="Unassembled WGS sequence"/>
</dbReference>
<gene>
    <name evidence="19" type="ORF">NQ315_013833</name>
</gene>
<evidence type="ECO:0000256" key="1">
    <source>
        <dbReference type="ARBA" id="ARBA00004245"/>
    </source>
</evidence>
<feature type="domain" description="Dynein heavy chain C-terminal" evidence="17">
    <location>
        <begin position="1639"/>
        <end position="1872"/>
    </location>
</feature>
<dbReference type="SUPFAM" id="SSF52540">
    <property type="entry name" value="P-loop containing nucleoside triphosphate hydrolases"/>
    <property type="match status" value="1"/>
</dbReference>
<dbReference type="GO" id="GO:0005524">
    <property type="term" value="F:ATP binding"/>
    <property type="evidence" value="ECO:0007669"/>
    <property type="project" value="UniProtKB-KW"/>
</dbReference>
<feature type="domain" description="Dynein heavy chain AAA module D4" evidence="14">
    <location>
        <begin position="229"/>
        <end position="454"/>
    </location>
</feature>
<comment type="similarity">
    <text evidence="2">Belongs to the dynein heavy chain family.</text>
</comment>
<dbReference type="Gene3D" id="3.40.50.300">
    <property type="entry name" value="P-loop containing nucleotide triphosphate hydrolases"/>
    <property type="match status" value="3"/>
</dbReference>
<dbReference type="InterPro" id="IPR041658">
    <property type="entry name" value="AAA_lid_11"/>
</dbReference>
<keyword evidence="7" id="KW-0243">Dynein</keyword>
<keyword evidence="9" id="KW-0505">Motor protein</keyword>
<organism evidence="19 20">
    <name type="scientific">Exocentrus adspersus</name>
    <dbReference type="NCBI Taxonomy" id="1586481"/>
    <lineage>
        <taxon>Eukaryota</taxon>
        <taxon>Metazoa</taxon>
        <taxon>Ecdysozoa</taxon>
        <taxon>Arthropoda</taxon>
        <taxon>Hexapoda</taxon>
        <taxon>Insecta</taxon>
        <taxon>Pterygota</taxon>
        <taxon>Neoptera</taxon>
        <taxon>Endopterygota</taxon>
        <taxon>Coleoptera</taxon>
        <taxon>Polyphaga</taxon>
        <taxon>Cucujiformia</taxon>
        <taxon>Chrysomeloidea</taxon>
        <taxon>Cerambycidae</taxon>
        <taxon>Lamiinae</taxon>
        <taxon>Acanthocinini</taxon>
        <taxon>Exocentrus</taxon>
    </lineage>
</organism>
<dbReference type="InterPro" id="IPR024317">
    <property type="entry name" value="Dynein_heavy_chain_D4_dom"/>
</dbReference>
<dbReference type="Gene3D" id="1.20.920.30">
    <property type="match status" value="1"/>
</dbReference>
<evidence type="ECO:0000259" key="14">
    <source>
        <dbReference type="Pfam" id="PF12780"/>
    </source>
</evidence>
<feature type="coiled-coil region" evidence="11">
    <location>
        <begin position="700"/>
        <end position="797"/>
    </location>
</feature>
<dbReference type="InterPro" id="IPR027417">
    <property type="entry name" value="P-loop_NTPase"/>
</dbReference>
<evidence type="ECO:0000259" key="17">
    <source>
        <dbReference type="Pfam" id="PF18199"/>
    </source>
</evidence>
<evidence type="ECO:0000256" key="10">
    <source>
        <dbReference type="ARBA" id="ARBA00023212"/>
    </source>
</evidence>
<name>A0AAV8VGU5_9CUCU</name>
<dbReference type="GO" id="GO:0051959">
    <property type="term" value="F:dynein light intermediate chain binding"/>
    <property type="evidence" value="ECO:0007669"/>
    <property type="project" value="InterPro"/>
</dbReference>
<dbReference type="FunFam" id="1.20.920.20:FF:000002">
    <property type="entry name" value="Cytoplasmic dynein 1 heavy chain"/>
    <property type="match status" value="1"/>
</dbReference>
<dbReference type="Gene3D" id="6.10.140.1060">
    <property type="match status" value="1"/>
</dbReference>
<feature type="domain" description="Dynein heavy chain region D6 P-loop" evidence="12">
    <location>
        <begin position="1300"/>
        <end position="1410"/>
    </location>
</feature>
<keyword evidence="5" id="KW-0547">Nucleotide-binding</keyword>
<dbReference type="Pfam" id="PF18199">
    <property type="entry name" value="Dynein_C"/>
    <property type="match status" value="1"/>
</dbReference>
<feature type="domain" description="Dynein heavy chain coiled coil stalk" evidence="13">
    <location>
        <begin position="485"/>
        <end position="821"/>
    </location>
</feature>
<dbReference type="InterPro" id="IPR024743">
    <property type="entry name" value="Dynein_HC_stalk"/>
</dbReference>
<dbReference type="InterPro" id="IPR041228">
    <property type="entry name" value="Dynein_C"/>
</dbReference>
<evidence type="ECO:0000256" key="4">
    <source>
        <dbReference type="ARBA" id="ARBA00022701"/>
    </source>
</evidence>
<keyword evidence="3" id="KW-0963">Cytoplasm</keyword>
<dbReference type="Pfam" id="PF12780">
    <property type="entry name" value="AAA_8"/>
    <property type="match status" value="1"/>
</dbReference>
<dbReference type="Gene3D" id="1.20.920.20">
    <property type="match status" value="1"/>
</dbReference>
<dbReference type="PANTHER" id="PTHR45703">
    <property type="entry name" value="DYNEIN HEAVY CHAIN"/>
    <property type="match status" value="1"/>
</dbReference>
<keyword evidence="4" id="KW-0493">Microtubule</keyword>
<sequence>MTLIKYKGFYDTNVDFIGVENITIVGSLRTSDSLSKRFTSNLHIFNVNTPEHDDFTIIISDYLSSIIKECFPTHAWPKAKIVKLTASMISIFDKVRNRFTAVKQKHYTFSPHDLTNWCKGLLRYQNCENMDIDNFIIEVVAYEAVSIFGDKLVSDEDRNEIYKIINETMQSHWNGFKCVKKLLDNFYYIPTDPLTARLKYSQLTKHTKEEWRSMIQSGISQYEREGQIMNILINEELLHLTASIIKTLSYPGGNILLIGKCGVGRKSAVKIVSALQSAKLVILENDEVQFNTDLKNAIQWAGIDGENVYVQLEDHHLTKEQNISKINSLISSGEVPDLFSPAELESLIKILKDEHDRDNFDGTLFQYFSERIKKQIHVVICLDVNNDNLWNILVNCPAITQNSSILWQSNWALNTIEEIPERLLESSVSRQNGENNTKTKCSRDFAKIYETVKSGICTPSRFISMIRLYESIYDVKLIAFEQNREKLKAGITKLTEAEDLVKELKQNAAEQQNKLEEKQSKANAALDMISNTMKNANSHKEEMESLKSKTEAENKQLMKRKKEIEEELSQVEPLIQEARAAVGNIKSESLSEIRSLRAPPDIIRDILEGVLRLMGIQDTSWNSMKTFLAKRGVKEDIRIVDISFDASRILTENRQAVEKLMSVKSESFDPKAAKRASVAAAPLAAWVAANVKYSQVVDKIRPLEKEQNKLKQNLTNAEAQLGELSAGLLDVDATVTKLKEQLSSYTKEAAEIEIGLNKAQETLAAAEGLVSKLTDEYKRWQDQIKQLSEEIEKLPGNCLIAAAFISFLSNESEDKRREYLNLWCKGTGIDQTNIESFLCTEREQLQWQSEGLSSDKSSIQNAIIILKADMVPLLIDPTSSATEWIKQHLRHKNIECITQDSLKFRNNLELAVRFGKTFIIEEVDSISPTLLPLLRKEFTYQGERKLIKLGGKLVDHHNEFKLILCSRNEQLKLPADVISLINILNFTVTHAGLTEQLLSRAIQQENPKLEDRKKQLLRQKEELQEQKSKLQNQLLEDLANSKGDILKDTKLLASLNETKASSEAITVALKESSEIQDKLHEEYDVYRDISSFGSSLYFACNDFAKCNILYLVSASAFTRLFLKSLQTFHGLDTNLELQQKHLLDVVYQYISRGIFKNDRLALLLHLVYKLFPKEISKDEWTLFLGNIVADKNASEEIPPWIPIQCIQNIKNLQSAQPDLYTSLNLKEYNLWKNFMNSSICEKELPSHCQLTGFQKILVIQALRPDRLYSIMSQCVLHITGLKTLEPNVLNISHIHKESNCDEPILLLAMSGTNPSSEITELAESLFGSSQYTEVAMGEGQESKALTALHKCAESGQWLILKNLHLVTYWLPILSQHLKLLKANENFRLWLISETTPNFSFVLAQNSLKVVYEAPQGLKNNILRTYSTYGSKFIEKLNPNAARIFFVISCIHALLQERRKYIPQGWSKYYDFSDADFYTCIKLVDDLWHNQSSQIQWMFISGLCSDAVYGGRIENVDDMKILESYTREYFKDDVLSHRWQPFQFNVTLPTTAQFQDYMNVIKQFPSKDEPSIFGLAKNINRAWEIQMSSKISSNLKNLYLSTSVSNDFIQENVQKGLIPFMNLWKKINQGHDFVRMAVPTTRPRDSAMEVFLNEEFKQSIHFIQMIHKHFSVLNKICKGVLTPTEKDLVIGSSLLKYETPTVWLEFWNGPKDPNKYLISILNKAINLEKLKNENITDLLQKPLNLSCLFHPEALIASYKQDYSRKTDTSVDQLRLNTSWRPTSQALILTELLIEGALFTNGTLQHCSANTENINSAPNCYLKWIDKKQLPEDDGQITVPLYTTSNREKQVVLLEVPCNGKDKYKWIQSGLAFYLEY</sequence>
<dbReference type="Pfam" id="PF12777">
    <property type="entry name" value="MT"/>
    <property type="match status" value="1"/>
</dbReference>